<dbReference type="InterPro" id="IPR036873">
    <property type="entry name" value="Rhodanese-like_dom_sf"/>
</dbReference>
<dbReference type="GO" id="GO:0005829">
    <property type="term" value="C:cytosol"/>
    <property type="evidence" value="ECO:0007669"/>
    <property type="project" value="TreeGrafter"/>
</dbReference>
<comment type="subcellular location">
    <subcellularLocation>
        <location evidence="1 11">Cytoplasm</location>
    </subcellularLocation>
</comment>
<evidence type="ECO:0000256" key="1">
    <source>
        <dbReference type="ARBA" id="ARBA00004496"/>
    </source>
</evidence>
<evidence type="ECO:0000256" key="9">
    <source>
        <dbReference type="ARBA" id="ARBA00023157"/>
    </source>
</evidence>
<dbReference type="SUPFAM" id="SSF143437">
    <property type="entry name" value="THUMP domain-like"/>
    <property type="match status" value="1"/>
</dbReference>
<keyword evidence="6 11" id="KW-0067">ATP-binding</keyword>
<dbReference type="SUPFAM" id="SSF52402">
    <property type="entry name" value="Adenine nucleotide alpha hydrolases-like"/>
    <property type="match status" value="1"/>
</dbReference>
<accession>A0A2V1H2M5</accession>
<keyword evidence="7 11" id="KW-0694">RNA-binding</keyword>
<dbReference type="HAMAP" id="MF_00021">
    <property type="entry name" value="ThiI"/>
    <property type="match status" value="1"/>
</dbReference>
<evidence type="ECO:0000256" key="11">
    <source>
        <dbReference type="HAMAP-Rule" id="MF_00021"/>
    </source>
</evidence>
<feature type="domain" description="THUMP" evidence="13">
    <location>
        <begin position="61"/>
        <end position="166"/>
    </location>
</feature>
<dbReference type="Pfam" id="PF02926">
    <property type="entry name" value="THUMP"/>
    <property type="match status" value="1"/>
</dbReference>
<keyword evidence="15" id="KW-1185">Reference proteome</keyword>
<evidence type="ECO:0000259" key="12">
    <source>
        <dbReference type="PROSITE" id="PS50206"/>
    </source>
</evidence>
<dbReference type="InterPro" id="IPR020536">
    <property type="entry name" value="ThiI_AANH"/>
</dbReference>
<dbReference type="GO" id="GO:0052837">
    <property type="term" value="P:thiazole biosynthetic process"/>
    <property type="evidence" value="ECO:0007669"/>
    <property type="project" value="InterPro"/>
</dbReference>
<evidence type="ECO:0000256" key="10">
    <source>
        <dbReference type="ARBA" id="ARBA00023284"/>
    </source>
</evidence>
<dbReference type="InterPro" id="IPR026340">
    <property type="entry name" value="THII_Thiazole_biosynth_dom"/>
</dbReference>
<feature type="domain" description="Rhodanese" evidence="12">
    <location>
        <begin position="404"/>
        <end position="489"/>
    </location>
</feature>
<dbReference type="EC" id="2.8.1.4" evidence="11"/>
<evidence type="ECO:0000256" key="6">
    <source>
        <dbReference type="ARBA" id="ARBA00022840"/>
    </source>
</evidence>
<name>A0A2V1H2M5_9GAMM</name>
<dbReference type="EMBL" id="QDDL01000003">
    <property type="protein sequence ID" value="PVZ69547.1"/>
    <property type="molecule type" value="Genomic_DNA"/>
</dbReference>
<proteinExistence type="inferred from homology"/>
<dbReference type="InterPro" id="IPR054173">
    <property type="entry name" value="ThiI_fer"/>
</dbReference>
<comment type="catalytic activity">
    <reaction evidence="11">
        <text>[ThiI sulfur-carrier protein]-S-sulfanyl-L-cysteine + a uridine in tRNA + 2 reduced [2Fe-2S]-[ferredoxin] + ATP + H(+) = [ThiI sulfur-carrier protein]-L-cysteine + a 4-thiouridine in tRNA + 2 oxidized [2Fe-2S]-[ferredoxin] + AMP + diphosphate</text>
        <dbReference type="Rhea" id="RHEA:24176"/>
        <dbReference type="Rhea" id="RHEA-COMP:10000"/>
        <dbReference type="Rhea" id="RHEA-COMP:10001"/>
        <dbReference type="Rhea" id="RHEA-COMP:13337"/>
        <dbReference type="Rhea" id="RHEA-COMP:13338"/>
        <dbReference type="Rhea" id="RHEA-COMP:13339"/>
        <dbReference type="Rhea" id="RHEA-COMP:13340"/>
        <dbReference type="ChEBI" id="CHEBI:15378"/>
        <dbReference type="ChEBI" id="CHEBI:29950"/>
        <dbReference type="ChEBI" id="CHEBI:30616"/>
        <dbReference type="ChEBI" id="CHEBI:33019"/>
        <dbReference type="ChEBI" id="CHEBI:33737"/>
        <dbReference type="ChEBI" id="CHEBI:33738"/>
        <dbReference type="ChEBI" id="CHEBI:61963"/>
        <dbReference type="ChEBI" id="CHEBI:65315"/>
        <dbReference type="ChEBI" id="CHEBI:136798"/>
        <dbReference type="ChEBI" id="CHEBI:456215"/>
        <dbReference type="EC" id="2.8.1.4"/>
    </reaction>
</comment>
<dbReference type="NCBIfam" id="TIGR00342">
    <property type="entry name" value="tRNA uracil 4-sulfurtransferase ThiI"/>
    <property type="match status" value="1"/>
</dbReference>
<dbReference type="PANTHER" id="PTHR43209:SF1">
    <property type="entry name" value="TRNA SULFURTRANSFERASE"/>
    <property type="match status" value="1"/>
</dbReference>
<feature type="binding site" evidence="11">
    <location>
        <begin position="184"/>
        <end position="185"/>
    </location>
    <ligand>
        <name>ATP</name>
        <dbReference type="ChEBI" id="CHEBI:30616"/>
    </ligand>
</feature>
<evidence type="ECO:0000313" key="15">
    <source>
        <dbReference type="Proteomes" id="UP000244906"/>
    </source>
</evidence>
<dbReference type="CDD" id="cd01712">
    <property type="entry name" value="PPase_ThiI"/>
    <property type="match status" value="1"/>
</dbReference>
<dbReference type="GO" id="GO:0004810">
    <property type="term" value="F:CCA tRNA nucleotidyltransferase activity"/>
    <property type="evidence" value="ECO:0007669"/>
    <property type="project" value="InterPro"/>
</dbReference>
<evidence type="ECO:0000256" key="3">
    <source>
        <dbReference type="ARBA" id="ARBA00022555"/>
    </source>
</evidence>
<keyword evidence="5 11" id="KW-0547">Nucleotide-binding</keyword>
<feature type="binding site" evidence="11">
    <location>
        <position position="297"/>
    </location>
    <ligand>
        <name>ATP</name>
        <dbReference type="ChEBI" id="CHEBI:30616"/>
    </ligand>
</feature>
<dbReference type="Gene3D" id="3.40.250.10">
    <property type="entry name" value="Rhodanese-like domain"/>
    <property type="match status" value="1"/>
</dbReference>
<dbReference type="PROSITE" id="PS51165">
    <property type="entry name" value="THUMP"/>
    <property type="match status" value="1"/>
</dbReference>
<keyword evidence="8 11" id="KW-0784">Thiamine biosynthesis</keyword>
<sequence>MKYLIKLFPEITIKSKPVRKRFIQQLKSNLNVQLKRIDPEIKVSGNWDRLDVDGVVEQHQEAAEQVLSCTPGIGSFLRVFPHDFETIDDILQLALPHYTEVLKGKTFCLRVKRTGNHHAFSSIDVERQVGGGLNQLTEAVGVKLKKPDITIKMEIVGQQCFMVQQQQPGLGGFPLGTQDAVLSLISGGFDSGVASYLVNRRGLQTHFCFFNLGGRAHEVGVKQVSHQLWEKYSSSHRVKFVSVPFEGVVAEILTRVENSQMGVILKRMMYRAANKIADRLKLDCIVTGESVAQVSSQTLANLNVIERVSEKLVLRPLVTMDKPEIIDISRQIGTHDMASQMPEYCGVISKKPTTRARLPKIEAEEERFDFAVLDKAIEDAVVQSIDNVLKDIEEQPEVEVKQKALAGSVIVDIRHPDEIETKSFASLVSEPGQGELLGVELLEIPFFNIQNKVTEFDPAKQYLFYCEKGVMSQLHALHLKEQGHENVHVFRPQS</sequence>
<dbReference type="GO" id="GO:0005524">
    <property type="term" value="F:ATP binding"/>
    <property type="evidence" value="ECO:0007669"/>
    <property type="project" value="UniProtKB-UniRule"/>
</dbReference>
<dbReference type="GO" id="GO:0140741">
    <property type="term" value="F:tRNA-uracil-4 sulfurtransferase activity"/>
    <property type="evidence" value="ECO:0007669"/>
    <property type="project" value="UniProtKB-EC"/>
</dbReference>
<evidence type="ECO:0000313" key="14">
    <source>
        <dbReference type="EMBL" id="PVZ69547.1"/>
    </source>
</evidence>
<dbReference type="Proteomes" id="UP000244906">
    <property type="component" value="Unassembled WGS sequence"/>
</dbReference>
<dbReference type="Pfam" id="PF02568">
    <property type="entry name" value="ThiI"/>
    <property type="match status" value="1"/>
</dbReference>
<evidence type="ECO:0000256" key="8">
    <source>
        <dbReference type="ARBA" id="ARBA00022977"/>
    </source>
</evidence>
<dbReference type="CDD" id="cd11716">
    <property type="entry name" value="THUMP_ThiI"/>
    <property type="match status" value="1"/>
</dbReference>
<comment type="caution">
    <text evidence="14">The sequence shown here is derived from an EMBL/GenBank/DDBJ whole genome shotgun (WGS) entry which is preliminary data.</text>
</comment>
<reference evidence="14 15" key="1">
    <citation type="submission" date="2018-04" db="EMBL/GenBank/DDBJ databases">
        <title>Thalassorhabdus spongiae gen. nov., sp. nov., isolated from a marine sponge in South-West Iceland.</title>
        <authorList>
            <person name="Knobloch S."/>
            <person name="Daussin A."/>
            <person name="Johannsson R."/>
            <person name="Marteinsson V.T."/>
        </authorList>
    </citation>
    <scope>NUCLEOTIDE SEQUENCE [LARGE SCALE GENOMIC DNA]</scope>
    <source>
        <strain evidence="14 15">Hp12</strain>
    </source>
</reference>
<dbReference type="CDD" id="cd00158">
    <property type="entry name" value="RHOD"/>
    <property type="match status" value="1"/>
</dbReference>
<organism evidence="14 15">
    <name type="scientific">Pelagibaculum spongiae</name>
    <dbReference type="NCBI Taxonomy" id="2080658"/>
    <lineage>
        <taxon>Bacteria</taxon>
        <taxon>Pseudomonadati</taxon>
        <taxon>Pseudomonadota</taxon>
        <taxon>Gammaproteobacteria</taxon>
        <taxon>Oceanospirillales</taxon>
        <taxon>Pelagibaculum</taxon>
    </lineage>
</organism>
<dbReference type="GO" id="GO:0000049">
    <property type="term" value="F:tRNA binding"/>
    <property type="evidence" value="ECO:0007669"/>
    <property type="project" value="UniProtKB-UniRule"/>
</dbReference>
<feature type="active site" description="Cysteine persulfide intermediate" evidence="11">
    <location>
        <position position="466"/>
    </location>
</feature>
<dbReference type="InterPro" id="IPR049961">
    <property type="entry name" value="ThiI_N"/>
</dbReference>
<dbReference type="AlphaFoldDB" id="A0A2V1H2M5"/>
<protein>
    <recommendedName>
        <fullName evidence="11">tRNA sulfurtransferase</fullName>
        <ecNumber evidence="11">2.8.1.4</ecNumber>
    </recommendedName>
    <alternativeName>
        <fullName evidence="11">Sulfur carrier protein ThiS sulfurtransferase</fullName>
    </alternativeName>
    <alternativeName>
        <fullName evidence="11">Thiamine biosynthesis protein ThiI</fullName>
    </alternativeName>
    <alternativeName>
        <fullName evidence="11">tRNA 4-thiouridine synthase</fullName>
    </alternativeName>
</protein>
<dbReference type="InterPro" id="IPR014729">
    <property type="entry name" value="Rossmann-like_a/b/a_fold"/>
</dbReference>
<keyword evidence="4 11" id="KW-0808">Transferase</keyword>
<dbReference type="UniPathway" id="UPA00060"/>
<dbReference type="Pfam" id="PF22025">
    <property type="entry name" value="ThiI_fer"/>
    <property type="match status" value="1"/>
</dbReference>
<dbReference type="Gene3D" id="3.40.50.620">
    <property type="entry name" value="HUPs"/>
    <property type="match status" value="1"/>
</dbReference>
<dbReference type="Pfam" id="PF00581">
    <property type="entry name" value="Rhodanese"/>
    <property type="match status" value="1"/>
</dbReference>
<comment type="pathway">
    <text evidence="11">Cofactor biosynthesis; thiamine diphosphate biosynthesis.</text>
</comment>
<evidence type="ECO:0000259" key="13">
    <source>
        <dbReference type="PROSITE" id="PS51165"/>
    </source>
</evidence>
<dbReference type="InterPro" id="IPR049962">
    <property type="entry name" value="THUMP_ThiI"/>
</dbReference>
<keyword evidence="10" id="KW-0676">Redox-active center</keyword>
<keyword evidence="2 11" id="KW-0963">Cytoplasm</keyword>
<feature type="binding site" evidence="11">
    <location>
        <position position="288"/>
    </location>
    <ligand>
        <name>ATP</name>
        <dbReference type="ChEBI" id="CHEBI:30616"/>
    </ligand>
</feature>
<dbReference type="InterPro" id="IPR001763">
    <property type="entry name" value="Rhodanese-like_dom"/>
</dbReference>
<gene>
    <name evidence="11" type="primary">thiI</name>
    <name evidence="14" type="ORF">DC094_09510</name>
</gene>
<keyword evidence="3 11" id="KW-0820">tRNA-binding</keyword>
<comment type="caution">
    <text evidence="11">Lacks conserved residue(s) required for the propagation of feature annotation.</text>
</comment>
<keyword evidence="9" id="KW-1015">Disulfide bond</keyword>
<dbReference type="PANTHER" id="PTHR43209">
    <property type="entry name" value="TRNA SULFURTRANSFERASE"/>
    <property type="match status" value="1"/>
</dbReference>
<dbReference type="InterPro" id="IPR050102">
    <property type="entry name" value="tRNA_sulfurtransferase_ThiI"/>
</dbReference>
<dbReference type="GO" id="GO:0009228">
    <property type="term" value="P:thiamine biosynthetic process"/>
    <property type="evidence" value="ECO:0007669"/>
    <property type="project" value="UniProtKB-KW"/>
</dbReference>
<dbReference type="NCBIfam" id="TIGR04271">
    <property type="entry name" value="ThiI_C_thiazole"/>
    <property type="match status" value="1"/>
</dbReference>
<dbReference type="RefSeq" id="WP_116686882.1">
    <property type="nucleotide sequence ID" value="NZ_CAWNYD010000003.1"/>
</dbReference>
<comment type="catalytic activity">
    <reaction evidence="11">
        <text>[ThiS sulfur-carrier protein]-C-terminal Gly-Gly-AMP + S-sulfanyl-L-cysteinyl-[cysteine desulfurase] + AH2 = [ThiS sulfur-carrier protein]-C-terminal-Gly-aminoethanethioate + L-cysteinyl-[cysteine desulfurase] + A + AMP + 2 H(+)</text>
        <dbReference type="Rhea" id="RHEA:43340"/>
        <dbReference type="Rhea" id="RHEA-COMP:12157"/>
        <dbReference type="Rhea" id="RHEA-COMP:12158"/>
        <dbReference type="Rhea" id="RHEA-COMP:12910"/>
        <dbReference type="Rhea" id="RHEA-COMP:19908"/>
        <dbReference type="ChEBI" id="CHEBI:13193"/>
        <dbReference type="ChEBI" id="CHEBI:15378"/>
        <dbReference type="ChEBI" id="CHEBI:17499"/>
        <dbReference type="ChEBI" id="CHEBI:29950"/>
        <dbReference type="ChEBI" id="CHEBI:61963"/>
        <dbReference type="ChEBI" id="CHEBI:90618"/>
        <dbReference type="ChEBI" id="CHEBI:232372"/>
        <dbReference type="ChEBI" id="CHEBI:456215"/>
    </reaction>
</comment>
<dbReference type="SUPFAM" id="SSF52821">
    <property type="entry name" value="Rhodanese/Cell cycle control phosphatase"/>
    <property type="match status" value="1"/>
</dbReference>
<evidence type="ECO:0000256" key="4">
    <source>
        <dbReference type="ARBA" id="ARBA00022679"/>
    </source>
</evidence>
<comment type="function">
    <text evidence="11">Catalyzes the ATP-dependent transfer of a sulfur to tRNA to produce 4-thiouridine in position 8 of tRNAs, which functions as a near-UV photosensor. Also catalyzes the transfer of sulfur to the sulfur carrier protein ThiS, forming ThiS-thiocarboxylate. This is a step in the synthesis of thiazole, in the thiamine biosynthesis pathway. The sulfur is donated as persulfide by IscS.</text>
</comment>
<dbReference type="SMART" id="SM00981">
    <property type="entry name" value="THUMP"/>
    <property type="match status" value="1"/>
</dbReference>
<dbReference type="OrthoDB" id="9773948at2"/>
<comment type="similarity">
    <text evidence="11">Belongs to the ThiI family.</text>
</comment>
<dbReference type="GO" id="GO:0002937">
    <property type="term" value="P:tRNA 4-thiouridine biosynthesis"/>
    <property type="evidence" value="ECO:0007669"/>
    <property type="project" value="TreeGrafter"/>
</dbReference>
<dbReference type="InterPro" id="IPR003720">
    <property type="entry name" value="tRNA_STrfase"/>
</dbReference>
<dbReference type="PROSITE" id="PS50206">
    <property type="entry name" value="RHODANESE_3"/>
    <property type="match status" value="1"/>
</dbReference>
<dbReference type="GO" id="GO:0009229">
    <property type="term" value="P:thiamine diphosphate biosynthetic process"/>
    <property type="evidence" value="ECO:0007669"/>
    <property type="project" value="UniProtKB-UniRule"/>
</dbReference>
<evidence type="ECO:0000256" key="2">
    <source>
        <dbReference type="ARBA" id="ARBA00022490"/>
    </source>
</evidence>
<evidence type="ECO:0000256" key="5">
    <source>
        <dbReference type="ARBA" id="ARBA00022741"/>
    </source>
</evidence>
<dbReference type="Gene3D" id="3.30.2130.30">
    <property type="match status" value="1"/>
</dbReference>
<evidence type="ECO:0000256" key="7">
    <source>
        <dbReference type="ARBA" id="ARBA00022884"/>
    </source>
</evidence>
<dbReference type="InterPro" id="IPR004114">
    <property type="entry name" value="THUMP_dom"/>
</dbReference>
<feature type="binding site" evidence="11">
    <location>
        <position position="266"/>
    </location>
    <ligand>
        <name>ATP</name>
        <dbReference type="ChEBI" id="CHEBI:30616"/>
    </ligand>
</feature>